<evidence type="ECO:0000313" key="2">
    <source>
        <dbReference type="EMBL" id="KZF23094.1"/>
    </source>
</evidence>
<dbReference type="Proteomes" id="UP000076632">
    <property type="component" value="Unassembled WGS sequence"/>
</dbReference>
<keyword evidence="3" id="KW-1185">Reference proteome</keyword>
<organism evidence="2 3">
    <name type="scientific">Xylona heveae (strain CBS 132557 / TC161)</name>
    <dbReference type="NCBI Taxonomy" id="1328760"/>
    <lineage>
        <taxon>Eukaryota</taxon>
        <taxon>Fungi</taxon>
        <taxon>Dikarya</taxon>
        <taxon>Ascomycota</taxon>
        <taxon>Pezizomycotina</taxon>
        <taxon>Xylonomycetes</taxon>
        <taxon>Xylonales</taxon>
        <taxon>Xylonaceae</taxon>
        <taxon>Xylona</taxon>
    </lineage>
</organism>
<feature type="signal peptide" evidence="1">
    <location>
        <begin position="1"/>
        <end position="23"/>
    </location>
</feature>
<name>A0A165H7J5_XYLHT</name>
<dbReference type="GeneID" id="28894338"/>
<evidence type="ECO:0000256" key="1">
    <source>
        <dbReference type="SAM" id="SignalP"/>
    </source>
</evidence>
<dbReference type="EMBL" id="KV407458">
    <property type="protein sequence ID" value="KZF23094.1"/>
    <property type="molecule type" value="Genomic_DNA"/>
</dbReference>
<dbReference type="InParanoid" id="A0A165H7J5"/>
<dbReference type="RefSeq" id="XP_018188649.1">
    <property type="nucleotide sequence ID" value="XM_018329201.1"/>
</dbReference>
<evidence type="ECO:0008006" key="4">
    <source>
        <dbReference type="Google" id="ProtNLM"/>
    </source>
</evidence>
<dbReference type="AlphaFoldDB" id="A0A165H7J5"/>
<proteinExistence type="predicted"/>
<keyword evidence="1" id="KW-0732">Signal</keyword>
<protein>
    <recommendedName>
        <fullName evidence="4">Secreted protein</fullName>
    </recommendedName>
</protein>
<gene>
    <name evidence="2" type="ORF">L228DRAFT_143405</name>
</gene>
<accession>A0A165H7J5</accession>
<feature type="chain" id="PRO_5007858552" description="Secreted protein" evidence="1">
    <location>
        <begin position="24"/>
        <end position="93"/>
    </location>
</feature>
<reference evidence="2 3" key="1">
    <citation type="journal article" date="2016" name="Fungal Biol.">
        <title>The genome of Xylona heveae provides a window into fungal endophytism.</title>
        <authorList>
            <person name="Gazis R."/>
            <person name="Kuo A."/>
            <person name="Riley R."/>
            <person name="LaButti K."/>
            <person name="Lipzen A."/>
            <person name="Lin J."/>
            <person name="Amirebrahimi M."/>
            <person name="Hesse C.N."/>
            <person name="Spatafora J.W."/>
            <person name="Henrissat B."/>
            <person name="Hainaut M."/>
            <person name="Grigoriev I.V."/>
            <person name="Hibbett D.S."/>
        </authorList>
    </citation>
    <scope>NUCLEOTIDE SEQUENCE [LARGE SCALE GENOMIC DNA]</scope>
    <source>
        <strain evidence="2 3">TC161</strain>
    </source>
</reference>
<sequence>MSNNIIILIPCCACACRLISVNAKDLVVATHAFLSRCSCISCIVVWCDTGKFREHTCRRNQGCAVILLVLGSKQARVLAWGQKISSTLAGVGE</sequence>
<evidence type="ECO:0000313" key="3">
    <source>
        <dbReference type="Proteomes" id="UP000076632"/>
    </source>
</evidence>